<reference evidence="2 4" key="3">
    <citation type="submission" date="2018-06" db="EMBL/GenBank/DDBJ databases">
        <authorList>
            <consortium name="Pathogen Informatics"/>
            <person name="Doyle S."/>
        </authorList>
    </citation>
    <scope>NUCLEOTIDE SEQUENCE [LARGE SCALE GENOMIC DNA]</scope>
    <source>
        <strain evidence="2 4">NCTC12957</strain>
    </source>
</reference>
<sequence>MLLTRKDFICDHLFTATGIELAQEESRSEYCWEFVNYIDYLPKFQEAILDLFTINRVSHKEESPYGFHKSYPSARSFYLQKAYFCIGNHCFVTIDSLTGKFLVFQNTQINSQSGQLIIVSDRMPNGFYSAIRNSLVLLEIGHILYNVDYISMCFENDIKNVTINKDYIQIDFSKCSEDLDLTDCSREISFFKTKLKLRTSGPYYRKLRNLSCNYKDGIYDIRTEISIQYKKLFGKEYTDDSIKILTLKNDGDKFISQNNLYLPYHILNSEYNYVDFRYSSQYTLFLIKLHVNEPLEISRLVLLIGYIAQEICVENSNSSRYNRPVKQVLSDEKWEHYLKTSFPNYLQFYAVISGNIS</sequence>
<dbReference type="RefSeq" id="WP_075099886.1">
    <property type="nucleotide sequence ID" value="NZ_MSJL01000056.1"/>
</dbReference>
<keyword evidence="3" id="KW-1185">Reference proteome</keyword>
<proteinExistence type="predicted"/>
<dbReference type="AlphaFoldDB" id="A0A1Q8EBC2"/>
<accession>A0A1Q8EBC2</accession>
<dbReference type="Proteomes" id="UP000255213">
    <property type="component" value="Unassembled WGS sequence"/>
</dbReference>
<dbReference type="OrthoDB" id="2794157at2"/>
<dbReference type="Proteomes" id="UP000186437">
    <property type="component" value="Unassembled WGS sequence"/>
</dbReference>
<dbReference type="EMBL" id="UHEN01000001">
    <property type="protein sequence ID" value="SUN06821.1"/>
    <property type="molecule type" value="Genomic_DNA"/>
</dbReference>
<evidence type="ECO:0000313" key="4">
    <source>
        <dbReference type="Proteomes" id="UP000255213"/>
    </source>
</evidence>
<gene>
    <name evidence="1" type="ORF">BU200_09300</name>
    <name evidence="2" type="ORF">NCTC12957_00835</name>
</gene>
<evidence type="ECO:0000313" key="3">
    <source>
        <dbReference type="Proteomes" id="UP000186437"/>
    </source>
</evidence>
<evidence type="ECO:0000313" key="2">
    <source>
        <dbReference type="EMBL" id="SUN06821.1"/>
    </source>
</evidence>
<reference evidence="3" key="2">
    <citation type="submission" date="2016-12" db="EMBL/GenBank/DDBJ databases">
        <authorList>
            <person name="Gulvik C.A."/>
        </authorList>
    </citation>
    <scope>NUCLEOTIDE SEQUENCE [LARGE SCALE GENOMIC DNA]</scope>
    <source>
        <strain evidence="3">ATCC 51725</strain>
    </source>
</reference>
<evidence type="ECO:0000313" key="1">
    <source>
        <dbReference type="EMBL" id="OLF49077.1"/>
    </source>
</evidence>
<protein>
    <submittedName>
        <fullName evidence="1">Uncharacterized protein</fullName>
    </submittedName>
</protein>
<name>A0A1Q8EBC2_STRAI</name>
<reference evidence="1" key="1">
    <citation type="submission" date="2016-12" db="EMBL/GenBank/DDBJ databases">
        <authorList>
            <person name="Song W.-J."/>
            <person name="Kurnit D.M."/>
        </authorList>
    </citation>
    <scope>NUCLEOTIDE SEQUENCE [LARGE SCALE GENOMIC DNA]</scope>
    <source>
        <strain evidence="1">ATCC 51725</strain>
    </source>
</reference>
<organism evidence="1 3">
    <name type="scientific">Streptococcus acidominimus</name>
    <dbReference type="NCBI Taxonomy" id="1326"/>
    <lineage>
        <taxon>Bacteria</taxon>
        <taxon>Bacillati</taxon>
        <taxon>Bacillota</taxon>
        <taxon>Bacilli</taxon>
        <taxon>Lactobacillales</taxon>
        <taxon>Streptococcaceae</taxon>
        <taxon>Streptococcus</taxon>
    </lineage>
</organism>
<dbReference type="EMBL" id="MSJL01000056">
    <property type="protein sequence ID" value="OLF49077.1"/>
    <property type="molecule type" value="Genomic_DNA"/>
</dbReference>